<reference evidence="10" key="1">
    <citation type="journal article" date="2020" name="Stud. Mycol.">
        <title>101 Dothideomycetes genomes: a test case for predicting lifestyles and emergence of pathogens.</title>
        <authorList>
            <person name="Haridas S."/>
            <person name="Albert R."/>
            <person name="Binder M."/>
            <person name="Bloem J."/>
            <person name="Labutti K."/>
            <person name="Salamov A."/>
            <person name="Andreopoulos B."/>
            <person name="Baker S."/>
            <person name="Barry K."/>
            <person name="Bills G."/>
            <person name="Bluhm B."/>
            <person name="Cannon C."/>
            <person name="Castanera R."/>
            <person name="Culley D."/>
            <person name="Daum C."/>
            <person name="Ezra D."/>
            <person name="Gonzalez J."/>
            <person name="Henrissat B."/>
            <person name="Kuo A."/>
            <person name="Liang C."/>
            <person name="Lipzen A."/>
            <person name="Lutzoni F."/>
            <person name="Magnuson J."/>
            <person name="Mondo S."/>
            <person name="Nolan M."/>
            <person name="Ohm R."/>
            <person name="Pangilinan J."/>
            <person name="Park H.-J."/>
            <person name="Ramirez L."/>
            <person name="Alfaro M."/>
            <person name="Sun H."/>
            <person name="Tritt A."/>
            <person name="Yoshinaga Y."/>
            <person name="Zwiers L.-H."/>
            <person name="Turgeon B."/>
            <person name="Goodwin S."/>
            <person name="Spatafora J."/>
            <person name="Crous P."/>
            <person name="Grigoriev I."/>
        </authorList>
    </citation>
    <scope>NUCLEOTIDE SEQUENCE</scope>
    <source>
        <strain evidence="10">CBS 115976</strain>
    </source>
</reference>
<dbReference type="GO" id="GO:0046872">
    <property type="term" value="F:metal ion binding"/>
    <property type="evidence" value="ECO:0007669"/>
    <property type="project" value="UniProtKB-KW"/>
</dbReference>
<dbReference type="CDD" id="cd06222">
    <property type="entry name" value="RNase_H_like"/>
    <property type="match status" value="1"/>
</dbReference>
<accession>A0A6A6UCZ5</accession>
<feature type="domain" description="RNase H type-1" evidence="9">
    <location>
        <begin position="13"/>
        <end position="171"/>
    </location>
</feature>
<keyword evidence="11" id="KW-1185">Reference proteome</keyword>
<dbReference type="EC" id="3.1.26.4" evidence="3"/>
<dbReference type="InterPro" id="IPR002156">
    <property type="entry name" value="RNaseH_domain"/>
</dbReference>
<proteinExistence type="inferred from homology"/>
<evidence type="ECO:0000256" key="6">
    <source>
        <dbReference type="ARBA" id="ARBA00022759"/>
    </source>
</evidence>
<evidence type="ECO:0000313" key="10">
    <source>
        <dbReference type="EMBL" id="KAF2669506.1"/>
    </source>
</evidence>
<comment type="similarity">
    <text evidence="2">Belongs to the RNase H family.</text>
</comment>
<dbReference type="InterPro" id="IPR044730">
    <property type="entry name" value="RNase_H-like_dom_plant"/>
</dbReference>
<name>A0A6A6UCZ5_9PEZI</name>
<evidence type="ECO:0000256" key="3">
    <source>
        <dbReference type="ARBA" id="ARBA00012180"/>
    </source>
</evidence>
<evidence type="ECO:0000256" key="2">
    <source>
        <dbReference type="ARBA" id="ARBA00005300"/>
    </source>
</evidence>
<evidence type="ECO:0000256" key="1">
    <source>
        <dbReference type="ARBA" id="ARBA00000077"/>
    </source>
</evidence>
<dbReference type="GO" id="GO:0003676">
    <property type="term" value="F:nucleic acid binding"/>
    <property type="evidence" value="ECO:0007669"/>
    <property type="project" value="InterPro"/>
</dbReference>
<dbReference type="GO" id="GO:0043137">
    <property type="term" value="P:DNA replication, removal of RNA primer"/>
    <property type="evidence" value="ECO:0007669"/>
    <property type="project" value="TreeGrafter"/>
</dbReference>
<dbReference type="SUPFAM" id="SSF53098">
    <property type="entry name" value="Ribonuclease H-like"/>
    <property type="match status" value="2"/>
</dbReference>
<feature type="compositionally biased region" description="Low complexity" evidence="8">
    <location>
        <begin position="329"/>
        <end position="338"/>
    </location>
</feature>
<keyword evidence="4" id="KW-0540">Nuclease</keyword>
<gene>
    <name evidence="10" type="ORF">BT63DRAFT_455489</name>
</gene>
<dbReference type="Gene3D" id="3.30.420.10">
    <property type="entry name" value="Ribonuclease H-like superfamily/Ribonuclease H"/>
    <property type="match status" value="2"/>
</dbReference>
<organism evidence="10 11">
    <name type="scientific">Microthyrium microscopicum</name>
    <dbReference type="NCBI Taxonomy" id="703497"/>
    <lineage>
        <taxon>Eukaryota</taxon>
        <taxon>Fungi</taxon>
        <taxon>Dikarya</taxon>
        <taxon>Ascomycota</taxon>
        <taxon>Pezizomycotina</taxon>
        <taxon>Dothideomycetes</taxon>
        <taxon>Dothideomycetes incertae sedis</taxon>
        <taxon>Microthyriales</taxon>
        <taxon>Microthyriaceae</taxon>
        <taxon>Microthyrium</taxon>
    </lineage>
</organism>
<dbReference type="PANTHER" id="PTHR10642">
    <property type="entry name" value="RIBONUCLEASE H1"/>
    <property type="match status" value="1"/>
</dbReference>
<dbReference type="GO" id="GO:0004523">
    <property type="term" value="F:RNA-DNA hybrid ribonuclease activity"/>
    <property type="evidence" value="ECO:0007669"/>
    <property type="project" value="UniProtKB-EC"/>
</dbReference>
<dbReference type="PROSITE" id="PS50879">
    <property type="entry name" value="RNASE_H_1"/>
    <property type="match status" value="1"/>
</dbReference>
<dbReference type="OrthoDB" id="407198at2759"/>
<dbReference type="Pfam" id="PF00075">
    <property type="entry name" value="RNase_H"/>
    <property type="match status" value="1"/>
</dbReference>
<keyword evidence="6" id="KW-0255">Endonuclease</keyword>
<comment type="catalytic activity">
    <reaction evidence="1">
        <text>Endonucleolytic cleavage to 5'-phosphomonoester.</text>
        <dbReference type="EC" id="3.1.26.4"/>
    </reaction>
</comment>
<evidence type="ECO:0000256" key="8">
    <source>
        <dbReference type="SAM" id="MobiDB-lite"/>
    </source>
</evidence>
<keyword evidence="7" id="KW-0378">Hydrolase</keyword>
<evidence type="ECO:0000313" key="11">
    <source>
        <dbReference type="Proteomes" id="UP000799302"/>
    </source>
</evidence>
<keyword evidence="5" id="KW-0479">Metal-binding</keyword>
<feature type="compositionally biased region" description="Polar residues" evidence="8">
    <location>
        <begin position="314"/>
        <end position="328"/>
    </location>
</feature>
<dbReference type="InterPro" id="IPR050092">
    <property type="entry name" value="RNase_H"/>
</dbReference>
<dbReference type="InterPro" id="IPR036397">
    <property type="entry name" value="RNaseH_sf"/>
</dbReference>
<protein>
    <recommendedName>
        <fullName evidence="3">ribonuclease H</fullName>
        <ecNumber evidence="3">3.1.26.4</ecNumber>
    </recommendedName>
</protein>
<dbReference type="Proteomes" id="UP000799302">
    <property type="component" value="Unassembled WGS sequence"/>
</dbReference>
<evidence type="ECO:0000256" key="7">
    <source>
        <dbReference type="ARBA" id="ARBA00022801"/>
    </source>
</evidence>
<dbReference type="AlphaFoldDB" id="A0A6A6UCZ5"/>
<evidence type="ECO:0000256" key="5">
    <source>
        <dbReference type="ARBA" id="ARBA00022723"/>
    </source>
</evidence>
<feature type="region of interest" description="Disordered" evidence="8">
    <location>
        <begin position="288"/>
        <end position="338"/>
    </location>
</feature>
<evidence type="ECO:0000259" key="9">
    <source>
        <dbReference type="PROSITE" id="PS50879"/>
    </source>
</evidence>
<evidence type="ECO:0000256" key="4">
    <source>
        <dbReference type="ARBA" id="ARBA00022722"/>
    </source>
</evidence>
<dbReference type="EMBL" id="MU004235">
    <property type="protein sequence ID" value="KAF2669506.1"/>
    <property type="molecule type" value="Genomic_DNA"/>
</dbReference>
<dbReference type="InterPro" id="IPR012337">
    <property type="entry name" value="RNaseH-like_sf"/>
</dbReference>
<dbReference type="PANTHER" id="PTHR10642:SF26">
    <property type="entry name" value="RIBONUCLEASE H1"/>
    <property type="match status" value="1"/>
</dbReference>
<sequence>MPVQHQPSSASQARYCVRLYVDGGCRKQGTINAKAIATCVHKKSKTSGDHDVWNTVLPSWPAPTDNRAEITALILGQKKGLQLLRGRGANRTFHLIIHSDSKSSLESMKPVSDRNRQTDRDLFEEAWRLDTQLRAIVDSRIQYQWVPRDENTLADSYCRKKLDQLDRQESGLKGSFKRAEELKNADHLMKAERPKRAEHALKLINELNLAEVTLKIDDLSARFEGLKTAMQTVPMRSATQPLLKMEQHIEKSIELKTVKSIQEVDEKLAPAGGLKRLEGATAIAKSEALGESKNKKAGSNDSRGSQELKKENGVTMSGSVSSSEFNNTRSDISSSHYRSPSISNYTNGSIAPKDHSLYKLSVANKAFVHRQEHYVALYVESGCVDRGWPSGKATGIALCARKSVLGRYTVFTGALPDSPVPTAQRAEIYAMNLALQTALEINGGPGSSSSMKLEIHCTSENVIDCMNSWIHQYKSNGWLSCKGKPLVCRDLLEEAFSLDAQIKQVGQVSYILISPESNEMLRKLCDDKLDTLQRLLEVEEL</sequence>